<accession>A0AAN6UXI2</accession>
<name>A0AAN6UXI2_9PEZI</name>
<evidence type="ECO:0000313" key="2">
    <source>
        <dbReference type="Proteomes" id="UP001302676"/>
    </source>
</evidence>
<keyword evidence="2" id="KW-1185">Reference proteome</keyword>
<dbReference type="Proteomes" id="UP001302676">
    <property type="component" value="Unassembled WGS sequence"/>
</dbReference>
<gene>
    <name evidence="1" type="ORF">C8A04DRAFT_31621</name>
</gene>
<proteinExistence type="predicted"/>
<protein>
    <submittedName>
        <fullName evidence="1">Uncharacterized protein</fullName>
    </submittedName>
</protein>
<dbReference type="EMBL" id="MU853622">
    <property type="protein sequence ID" value="KAK4140849.1"/>
    <property type="molecule type" value="Genomic_DNA"/>
</dbReference>
<sequence length="253" mass="29130">MDMRDGTTLATYDYNRGRSYEDDRNAFAYCGGDDSLFWYQLATRFAVLCHTDCLTRERSIPPAGRFWATIYAYDPPPAEVKRYERWLHTPYALFLRSISEQGPVPLPFEICEMIAQHCCAVAALRRNAADAGRVLWETHGSDDKTYTFDISTKTWARYVDLEGVRYIRCITNQRDTPDQQAPVASELTLLHTPLPDDAVDTMYIVEDHLGVRNIMFTSSLTTSEVHHNYDGANIWWKSLRIIPGTRFKCYTDV</sequence>
<reference evidence="1" key="2">
    <citation type="submission" date="2023-05" db="EMBL/GenBank/DDBJ databases">
        <authorList>
            <consortium name="Lawrence Berkeley National Laboratory"/>
            <person name="Steindorff A."/>
            <person name="Hensen N."/>
            <person name="Bonometti L."/>
            <person name="Westerberg I."/>
            <person name="Brannstrom I.O."/>
            <person name="Guillou S."/>
            <person name="Cros-Aarteil S."/>
            <person name="Calhoun S."/>
            <person name="Haridas S."/>
            <person name="Kuo A."/>
            <person name="Mondo S."/>
            <person name="Pangilinan J."/>
            <person name="Riley R."/>
            <person name="Labutti K."/>
            <person name="Andreopoulos B."/>
            <person name="Lipzen A."/>
            <person name="Chen C."/>
            <person name="Yanf M."/>
            <person name="Daum C."/>
            <person name="Ng V."/>
            <person name="Clum A."/>
            <person name="Ohm R."/>
            <person name="Martin F."/>
            <person name="Silar P."/>
            <person name="Natvig D."/>
            <person name="Lalanne C."/>
            <person name="Gautier V."/>
            <person name="Ament-Velasquez S.L."/>
            <person name="Kruys A."/>
            <person name="Hutchinson M.I."/>
            <person name="Powell A.J."/>
            <person name="Barry K."/>
            <person name="Miller A.N."/>
            <person name="Grigoriev I.V."/>
            <person name="Debuchy R."/>
            <person name="Gladieux P."/>
            <person name="Thoren M.H."/>
            <person name="Johannesson H."/>
        </authorList>
    </citation>
    <scope>NUCLEOTIDE SEQUENCE</scope>
    <source>
        <strain evidence="1">CBS 141.50</strain>
    </source>
</reference>
<dbReference type="RefSeq" id="XP_062634220.1">
    <property type="nucleotide sequence ID" value="XM_062781811.1"/>
</dbReference>
<evidence type="ECO:0000313" key="1">
    <source>
        <dbReference type="EMBL" id="KAK4140849.1"/>
    </source>
</evidence>
<dbReference type="GeneID" id="87818424"/>
<dbReference type="AlphaFoldDB" id="A0AAN6UXI2"/>
<reference evidence="1" key="1">
    <citation type="journal article" date="2023" name="Mol. Phylogenet. Evol.">
        <title>Genome-scale phylogeny and comparative genomics of the fungal order Sordariales.</title>
        <authorList>
            <person name="Hensen N."/>
            <person name="Bonometti L."/>
            <person name="Westerberg I."/>
            <person name="Brannstrom I.O."/>
            <person name="Guillou S."/>
            <person name="Cros-Aarteil S."/>
            <person name="Calhoun S."/>
            <person name="Haridas S."/>
            <person name="Kuo A."/>
            <person name="Mondo S."/>
            <person name="Pangilinan J."/>
            <person name="Riley R."/>
            <person name="LaButti K."/>
            <person name="Andreopoulos B."/>
            <person name="Lipzen A."/>
            <person name="Chen C."/>
            <person name="Yan M."/>
            <person name="Daum C."/>
            <person name="Ng V."/>
            <person name="Clum A."/>
            <person name="Steindorff A."/>
            <person name="Ohm R.A."/>
            <person name="Martin F."/>
            <person name="Silar P."/>
            <person name="Natvig D.O."/>
            <person name="Lalanne C."/>
            <person name="Gautier V."/>
            <person name="Ament-Velasquez S.L."/>
            <person name="Kruys A."/>
            <person name="Hutchinson M.I."/>
            <person name="Powell A.J."/>
            <person name="Barry K."/>
            <person name="Miller A.N."/>
            <person name="Grigoriev I.V."/>
            <person name="Debuchy R."/>
            <person name="Gladieux P."/>
            <person name="Hiltunen Thoren M."/>
            <person name="Johannesson H."/>
        </authorList>
    </citation>
    <scope>NUCLEOTIDE SEQUENCE</scope>
    <source>
        <strain evidence="1">CBS 141.50</strain>
    </source>
</reference>
<comment type="caution">
    <text evidence="1">The sequence shown here is derived from an EMBL/GenBank/DDBJ whole genome shotgun (WGS) entry which is preliminary data.</text>
</comment>
<organism evidence="1 2">
    <name type="scientific">Dichotomopilus funicola</name>
    <dbReference type="NCBI Taxonomy" id="1934379"/>
    <lineage>
        <taxon>Eukaryota</taxon>
        <taxon>Fungi</taxon>
        <taxon>Dikarya</taxon>
        <taxon>Ascomycota</taxon>
        <taxon>Pezizomycotina</taxon>
        <taxon>Sordariomycetes</taxon>
        <taxon>Sordariomycetidae</taxon>
        <taxon>Sordariales</taxon>
        <taxon>Chaetomiaceae</taxon>
        <taxon>Dichotomopilus</taxon>
    </lineage>
</organism>